<dbReference type="AlphaFoldDB" id="A0A1L9VIS2"/>
<dbReference type="Proteomes" id="UP000184300">
    <property type="component" value="Unassembled WGS sequence"/>
</dbReference>
<evidence type="ECO:0000313" key="1">
    <source>
        <dbReference type="EMBL" id="OJJ83829.1"/>
    </source>
</evidence>
<dbReference type="EMBL" id="KV878898">
    <property type="protein sequence ID" value="OJJ83829.1"/>
    <property type="molecule type" value="Genomic_DNA"/>
</dbReference>
<keyword evidence="2" id="KW-1185">Reference proteome</keyword>
<protein>
    <submittedName>
        <fullName evidence="1">Uncharacterized protein</fullName>
    </submittedName>
</protein>
<evidence type="ECO:0000313" key="2">
    <source>
        <dbReference type="Proteomes" id="UP000184300"/>
    </source>
</evidence>
<sequence length="72" mass="8226">MYRHRYFLSTVLCHKSRSLNPPCNTGRSVLARSTHTFPASHRLPASHYCSRMTRVCRLLVHVACIPGCHFVS</sequence>
<proteinExistence type="predicted"/>
<gene>
    <name evidence="1" type="ORF">ASPGLDRAFT_347287</name>
</gene>
<dbReference type="VEuPathDB" id="FungiDB:ASPGLDRAFT_347287"/>
<organism evidence="1 2">
    <name type="scientific">Aspergillus glaucus CBS 516.65</name>
    <dbReference type="NCBI Taxonomy" id="1160497"/>
    <lineage>
        <taxon>Eukaryota</taxon>
        <taxon>Fungi</taxon>
        <taxon>Dikarya</taxon>
        <taxon>Ascomycota</taxon>
        <taxon>Pezizomycotina</taxon>
        <taxon>Eurotiomycetes</taxon>
        <taxon>Eurotiomycetidae</taxon>
        <taxon>Eurotiales</taxon>
        <taxon>Aspergillaceae</taxon>
        <taxon>Aspergillus</taxon>
        <taxon>Aspergillus subgen. Aspergillus</taxon>
    </lineage>
</organism>
<dbReference type="RefSeq" id="XP_022400527.1">
    <property type="nucleotide sequence ID" value="XM_022544466.1"/>
</dbReference>
<accession>A0A1L9VIS2</accession>
<reference evidence="2" key="1">
    <citation type="journal article" date="2017" name="Genome Biol.">
        <title>Comparative genomics reveals high biological diversity and specific adaptations in the industrially and medically important fungal genus Aspergillus.</title>
        <authorList>
            <person name="de Vries R.P."/>
            <person name="Riley R."/>
            <person name="Wiebenga A."/>
            <person name="Aguilar-Osorio G."/>
            <person name="Amillis S."/>
            <person name="Uchima C.A."/>
            <person name="Anderluh G."/>
            <person name="Asadollahi M."/>
            <person name="Askin M."/>
            <person name="Barry K."/>
            <person name="Battaglia E."/>
            <person name="Bayram O."/>
            <person name="Benocci T."/>
            <person name="Braus-Stromeyer S.A."/>
            <person name="Caldana C."/>
            <person name="Canovas D."/>
            <person name="Cerqueira G.C."/>
            <person name="Chen F."/>
            <person name="Chen W."/>
            <person name="Choi C."/>
            <person name="Clum A."/>
            <person name="Dos Santos R.A."/>
            <person name="Damasio A.R."/>
            <person name="Diallinas G."/>
            <person name="Emri T."/>
            <person name="Fekete E."/>
            <person name="Flipphi M."/>
            <person name="Freyberg S."/>
            <person name="Gallo A."/>
            <person name="Gournas C."/>
            <person name="Habgood R."/>
            <person name="Hainaut M."/>
            <person name="Harispe M.L."/>
            <person name="Henrissat B."/>
            <person name="Hilden K.S."/>
            <person name="Hope R."/>
            <person name="Hossain A."/>
            <person name="Karabika E."/>
            <person name="Karaffa L."/>
            <person name="Karanyi Z."/>
            <person name="Krasevec N."/>
            <person name="Kuo A."/>
            <person name="Kusch H."/>
            <person name="LaButti K."/>
            <person name="Lagendijk E.L."/>
            <person name="Lapidus A."/>
            <person name="Levasseur A."/>
            <person name="Lindquist E."/>
            <person name="Lipzen A."/>
            <person name="Logrieco A.F."/>
            <person name="MacCabe A."/>
            <person name="Maekelae M.R."/>
            <person name="Malavazi I."/>
            <person name="Melin P."/>
            <person name="Meyer V."/>
            <person name="Mielnichuk N."/>
            <person name="Miskei M."/>
            <person name="Molnar A.P."/>
            <person name="Mule G."/>
            <person name="Ngan C.Y."/>
            <person name="Orejas M."/>
            <person name="Orosz E."/>
            <person name="Ouedraogo J.P."/>
            <person name="Overkamp K.M."/>
            <person name="Park H.-S."/>
            <person name="Perrone G."/>
            <person name="Piumi F."/>
            <person name="Punt P.J."/>
            <person name="Ram A.F."/>
            <person name="Ramon A."/>
            <person name="Rauscher S."/>
            <person name="Record E."/>
            <person name="Riano-Pachon D.M."/>
            <person name="Robert V."/>
            <person name="Roehrig J."/>
            <person name="Ruller R."/>
            <person name="Salamov A."/>
            <person name="Salih N.S."/>
            <person name="Samson R.A."/>
            <person name="Sandor E."/>
            <person name="Sanguinetti M."/>
            <person name="Schuetze T."/>
            <person name="Sepcic K."/>
            <person name="Shelest E."/>
            <person name="Sherlock G."/>
            <person name="Sophianopoulou V."/>
            <person name="Squina F.M."/>
            <person name="Sun H."/>
            <person name="Susca A."/>
            <person name="Todd R.B."/>
            <person name="Tsang A."/>
            <person name="Unkles S.E."/>
            <person name="van de Wiele N."/>
            <person name="van Rossen-Uffink D."/>
            <person name="Oliveira J.V."/>
            <person name="Vesth T.C."/>
            <person name="Visser J."/>
            <person name="Yu J.-H."/>
            <person name="Zhou M."/>
            <person name="Andersen M.R."/>
            <person name="Archer D.B."/>
            <person name="Baker S.E."/>
            <person name="Benoit I."/>
            <person name="Brakhage A.A."/>
            <person name="Braus G.H."/>
            <person name="Fischer R."/>
            <person name="Frisvad J.C."/>
            <person name="Goldman G.H."/>
            <person name="Houbraken J."/>
            <person name="Oakley B."/>
            <person name="Pocsi I."/>
            <person name="Scazzocchio C."/>
            <person name="Seiboth B."/>
            <person name="vanKuyk P.A."/>
            <person name="Wortman J."/>
            <person name="Dyer P.S."/>
            <person name="Grigoriev I.V."/>
        </authorList>
    </citation>
    <scope>NUCLEOTIDE SEQUENCE [LARGE SCALE GENOMIC DNA]</scope>
    <source>
        <strain evidence="2">CBS 516.65</strain>
    </source>
</reference>
<dbReference type="GeneID" id="34460727"/>
<name>A0A1L9VIS2_ASPGL</name>